<protein>
    <submittedName>
        <fullName evidence="1">Uncharacterized protein</fullName>
    </submittedName>
</protein>
<dbReference type="HOGENOM" id="CLU_170631_0_0_1"/>
<evidence type="ECO:0000313" key="2">
    <source>
        <dbReference type="Proteomes" id="UP000006591"/>
    </source>
</evidence>
<evidence type="ECO:0000313" key="1">
    <source>
        <dbReference type="EnsemblPlants" id="ONIVA02G05030.1"/>
    </source>
</evidence>
<keyword evidence="2" id="KW-1185">Reference proteome</keyword>
<dbReference type="Gramene" id="ONIVA02G05030.1">
    <property type="protein sequence ID" value="ONIVA02G05030.1"/>
    <property type="gene ID" value="ONIVA02G05030"/>
</dbReference>
<proteinExistence type="predicted"/>
<reference evidence="1" key="2">
    <citation type="submission" date="2018-04" db="EMBL/GenBank/DDBJ databases">
        <title>OnivRS2 (Oryza nivara Reference Sequence Version 2).</title>
        <authorList>
            <person name="Zhang J."/>
            <person name="Kudrna D."/>
            <person name="Lee S."/>
            <person name="Talag J."/>
            <person name="Rajasekar S."/>
            <person name="Welchert J."/>
            <person name="Hsing Y.-I."/>
            <person name="Wing R.A."/>
        </authorList>
    </citation>
    <scope>NUCLEOTIDE SEQUENCE [LARGE SCALE GENOMIC DNA]</scope>
    <source>
        <strain evidence="1">SL10</strain>
    </source>
</reference>
<dbReference type="OMA" id="TARGYHH"/>
<dbReference type="EnsemblPlants" id="ONIVA02G05030.1">
    <property type="protein sequence ID" value="ONIVA02G05030.1"/>
    <property type="gene ID" value="ONIVA02G05030"/>
</dbReference>
<dbReference type="AlphaFoldDB" id="A0A0E0G1R1"/>
<reference evidence="1" key="1">
    <citation type="submission" date="2015-04" db="UniProtKB">
        <authorList>
            <consortium name="EnsemblPlants"/>
        </authorList>
    </citation>
    <scope>IDENTIFICATION</scope>
    <source>
        <strain evidence="1">SL10</strain>
    </source>
</reference>
<sequence length="114" mass="12064">MSGSVMMMQRLARQAAHAVTQRARNQTAATARGYHHAGVGAAGGKNVTPAAAAARRHPDVVVTIEEAAGAGPRPSSTSQEDAARRLRWLLYEASFWRGCSVYFAGVAAARVMAR</sequence>
<accession>A0A0E0G1R1</accession>
<dbReference type="Proteomes" id="UP000006591">
    <property type="component" value="Chromosome 2"/>
</dbReference>
<name>A0A0E0G1R1_ORYNI</name>
<organism evidence="1">
    <name type="scientific">Oryza nivara</name>
    <name type="common">Indian wild rice</name>
    <name type="synonym">Oryza sativa f. spontanea</name>
    <dbReference type="NCBI Taxonomy" id="4536"/>
    <lineage>
        <taxon>Eukaryota</taxon>
        <taxon>Viridiplantae</taxon>
        <taxon>Streptophyta</taxon>
        <taxon>Embryophyta</taxon>
        <taxon>Tracheophyta</taxon>
        <taxon>Spermatophyta</taxon>
        <taxon>Magnoliopsida</taxon>
        <taxon>Liliopsida</taxon>
        <taxon>Poales</taxon>
        <taxon>Poaceae</taxon>
        <taxon>BOP clade</taxon>
        <taxon>Oryzoideae</taxon>
        <taxon>Oryzeae</taxon>
        <taxon>Oryzinae</taxon>
        <taxon>Oryza</taxon>
    </lineage>
</organism>